<dbReference type="Proteomes" id="UP001328107">
    <property type="component" value="Unassembled WGS sequence"/>
</dbReference>
<evidence type="ECO:0000313" key="1">
    <source>
        <dbReference type="EMBL" id="GMR40921.1"/>
    </source>
</evidence>
<sequence>TTCIFSRNTQLRMATDDGYSSTTTFDEILNKMEVLRPIVSHLNLRDRYSAMQANRAMRIAVATSKYEINYIDVTASANSTHISVFIDKKIISGEPRDVFNKLDSFFEKATFKKLSMIDVDLDETTKKLLLRKQNSFENVTIKRDTARPLTQGTVDIIKKAKGDVVIEMRANNLTEDEMLSIPRRVTFNLDQRAFLQGDVFTTLVLNGHSLQKIETDISTFENLDKIIEAVSDTPERQNIEFWNRDCQVCKRYVEFVQAQLEYPMYSHENSDEQYRHLRATIYIWGTDVPTRAKIEVDSYPEEDRIRDERDFMNVMKASLEKEGLNPEHYHEFEE</sequence>
<accession>A0AAN4ZHJ2</accession>
<keyword evidence="2" id="KW-1185">Reference proteome</keyword>
<feature type="non-terminal residue" evidence="1">
    <location>
        <position position="1"/>
    </location>
</feature>
<dbReference type="EMBL" id="BTRK01000003">
    <property type="protein sequence ID" value="GMR40921.1"/>
    <property type="molecule type" value="Genomic_DNA"/>
</dbReference>
<protein>
    <submittedName>
        <fullName evidence="1">Uncharacterized protein</fullName>
    </submittedName>
</protein>
<reference evidence="2" key="1">
    <citation type="submission" date="2022-10" db="EMBL/GenBank/DDBJ databases">
        <title>Genome assembly of Pristionchus species.</title>
        <authorList>
            <person name="Yoshida K."/>
            <person name="Sommer R.J."/>
        </authorList>
    </citation>
    <scope>NUCLEOTIDE SEQUENCE [LARGE SCALE GENOMIC DNA]</scope>
    <source>
        <strain evidence="2">RS5460</strain>
    </source>
</reference>
<gene>
    <name evidence="1" type="ORF">PMAYCL1PPCAC_11116</name>
</gene>
<comment type="caution">
    <text evidence="1">The sequence shown here is derived from an EMBL/GenBank/DDBJ whole genome shotgun (WGS) entry which is preliminary data.</text>
</comment>
<evidence type="ECO:0000313" key="2">
    <source>
        <dbReference type="Proteomes" id="UP001328107"/>
    </source>
</evidence>
<organism evidence="1 2">
    <name type="scientific">Pristionchus mayeri</name>
    <dbReference type="NCBI Taxonomy" id="1317129"/>
    <lineage>
        <taxon>Eukaryota</taxon>
        <taxon>Metazoa</taxon>
        <taxon>Ecdysozoa</taxon>
        <taxon>Nematoda</taxon>
        <taxon>Chromadorea</taxon>
        <taxon>Rhabditida</taxon>
        <taxon>Rhabditina</taxon>
        <taxon>Diplogasteromorpha</taxon>
        <taxon>Diplogasteroidea</taxon>
        <taxon>Neodiplogasteridae</taxon>
        <taxon>Pristionchus</taxon>
    </lineage>
</organism>
<proteinExistence type="predicted"/>
<dbReference type="AlphaFoldDB" id="A0AAN4ZHJ2"/>
<name>A0AAN4ZHJ2_9BILA</name>